<evidence type="ECO:0000313" key="1">
    <source>
        <dbReference type="EMBL" id="MEQ2509677.1"/>
    </source>
</evidence>
<dbReference type="Proteomes" id="UP001491552">
    <property type="component" value="Unassembled WGS sequence"/>
</dbReference>
<reference evidence="1 2" key="1">
    <citation type="submission" date="2024-03" db="EMBL/GenBank/DDBJ databases">
        <title>Human intestinal bacterial collection.</title>
        <authorList>
            <person name="Pauvert C."/>
            <person name="Hitch T.C.A."/>
            <person name="Clavel T."/>
        </authorList>
    </citation>
    <scope>NUCLEOTIDE SEQUENCE [LARGE SCALE GENOMIC DNA]</scope>
    <source>
        <strain evidence="1 2">CLA-AA-H192</strain>
    </source>
</reference>
<name>A0ABV1G2P4_9FIRM</name>
<keyword evidence="2" id="KW-1185">Reference proteome</keyword>
<sequence length="112" mass="12871">MKRRIAALIRRYGSSVQAVFPDRTEIVRAFLQPVTSRSWQNMDHMIPTGGEVPRGQFLYIGPPELDIRGAEHLYLAGRYFLVRRADMIVFDDAELFLWGLCVEGGREDPWSS</sequence>
<protein>
    <submittedName>
        <fullName evidence="1">Uncharacterized protein</fullName>
    </submittedName>
</protein>
<evidence type="ECO:0000313" key="2">
    <source>
        <dbReference type="Proteomes" id="UP001491552"/>
    </source>
</evidence>
<dbReference type="RefSeq" id="WP_349134394.1">
    <property type="nucleotide sequence ID" value="NZ_JBBMFF010000023.1"/>
</dbReference>
<comment type="caution">
    <text evidence="1">The sequence shown here is derived from an EMBL/GenBank/DDBJ whole genome shotgun (WGS) entry which is preliminary data.</text>
</comment>
<dbReference type="EMBL" id="JBBMFF010000023">
    <property type="protein sequence ID" value="MEQ2509677.1"/>
    <property type="molecule type" value="Genomic_DNA"/>
</dbReference>
<organism evidence="1 2">
    <name type="scientific">Faecousia intestinalis</name>
    <dbReference type="NCBI Taxonomy" id="3133167"/>
    <lineage>
        <taxon>Bacteria</taxon>
        <taxon>Bacillati</taxon>
        <taxon>Bacillota</taxon>
        <taxon>Clostridia</taxon>
        <taxon>Eubacteriales</taxon>
        <taxon>Oscillospiraceae</taxon>
        <taxon>Faecousia</taxon>
    </lineage>
</organism>
<accession>A0ABV1G2P4</accession>
<proteinExistence type="predicted"/>
<gene>
    <name evidence="1" type="ORF">WMO66_00205</name>
</gene>